<dbReference type="Proteomes" id="UP000405805">
    <property type="component" value="Unassembled WGS sequence"/>
</dbReference>
<name>A0AA90VE47_9BACT</name>
<evidence type="ECO:0000313" key="2">
    <source>
        <dbReference type="EMBL" id="MQO09438.1"/>
    </source>
</evidence>
<dbReference type="RefSeq" id="WP_153096885.1">
    <property type="nucleotide sequence ID" value="NZ_VZBP01000077.1"/>
</dbReference>
<feature type="chain" id="PRO_5041666768" description="Lipoprotein" evidence="1">
    <location>
        <begin position="23"/>
        <end position="146"/>
    </location>
</feature>
<keyword evidence="1" id="KW-0732">Signal</keyword>
<evidence type="ECO:0000256" key="1">
    <source>
        <dbReference type="SAM" id="SignalP"/>
    </source>
</evidence>
<dbReference type="PROSITE" id="PS51257">
    <property type="entry name" value="PROKAR_LIPOPROTEIN"/>
    <property type="match status" value="1"/>
</dbReference>
<reference evidence="3" key="1">
    <citation type="submission" date="2019-09" db="EMBL/GenBank/DDBJ databases">
        <title>Distinct polysaccharide growth profiles of human intestinal Prevotella copri isolates.</title>
        <authorList>
            <person name="Fehlner-Peach H."/>
            <person name="Magnabosco C."/>
            <person name="Raghavan V."/>
            <person name="Scher J.U."/>
            <person name="Tett A."/>
            <person name="Cox L.M."/>
            <person name="Gottsegen C."/>
            <person name="Watters A."/>
            <person name="Wiltshire- Gordon J.D."/>
            <person name="Segata N."/>
            <person name="Bonneau R."/>
            <person name="Littman D.R."/>
        </authorList>
    </citation>
    <scope>NUCLEOTIDE SEQUENCE [LARGE SCALE GENOMIC DNA]</scope>
    <source>
        <strain evidence="3">iA624</strain>
    </source>
</reference>
<sequence length="146" mass="17065">MKKCFAVAISILIILMSCSEHKKVEKVLTWEDSVDMALKGYVYLNYPDSSDFLIRNRKVAYRNDTLCIVFVDAITTLEDNTLGPVEMEFSMWKKKDGWKYTTMPYYGKNGFYPIATKYDNEKANRMLSISYSWASPKDIKFLRSFK</sequence>
<proteinExistence type="predicted"/>
<protein>
    <recommendedName>
        <fullName evidence="4">Lipoprotein</fullName>
    </recommendedName>
</protein>
<comment type="caution">
    <text evidence="2">The sequence shown here is derived from an EMBL/GenBank/DDBJ whole genome shotgun (WGS) entry which is preliminary data.</text>
</comment>
<evidence type="ECO:0000313" key="3">
    <source>
        <dbReference type="Proteomes" id="UP000405805"/>
    </source>
</evidence>
<evidence type="ECO:0008006" key="4">
    <source>
        <dbReference type="Google" id="ProtNLM"/>
    </source>
</evidence>
<feature type="signal peptide" evidence="1">
    <location>
        <begin position="1"/>
        <end position="22"/>
    </location>
</feature>
<organism evidence="2 3">
    <name type="scientific">Segatella copri</name>
    <dbReference type="NCBI Taxonomy" id="165179"/>
    <lineage>
        <taxon>Bacteria</taxon>
        <taxon>Pseudomonadati</taxon>
        <taxon>Bacteroidota</taxon>
        <taxon>Bacteroidia</taxon>
        <taxon>Bacteroidales</taxon>
        <taxon>Prevotellaceae</taxon>
        <taxon>Segatella</taxon>
    </lineage>
</organism>
<dbReference type="AlphaFoldDB" id="A0AA90VE47"/>
<accession>A0AA90VE47</accession>
<dbReference type="EMBL" id="VZBP01000077">
    <property type="protein sequence ID" value="MQO09438.1"/>
    <property type="molecule type" value="Genomic_DNA"/>
</dbReference>
<gene>
    <name evidence="2" type="ORF">F7D57_06820</name>
</gene>